<dbReference type="Proteomes" id="UP000703269">
    <property type="component" value="Unassembled WGS sequence"/>
</dbReference>
<dbReference type="GO" id="GO:0033553">
    <property type="term" value="C:rDNA heterochromatin"/>
    <property type="evidence" value="ECO:0007669"/>
    <property type="project" value="TreeGrafter"/>
</dbReference>
<dbReference type="GO" id="GO:0070824">
    <property type="term" value="C:SHREC complex"/>
    <property type="evidence" value="ECO:0007669"/>
    <property type="project" value="InterPro"/>
</dbReference>
<organism evidence="4 5">
    <name type="scientific">Phanerochaete sordida</name>
    <dbReference type="NCBI Taxonomy" id="48140"/>
    <lineage>
        <taxon>Eukaryota</taxon>
        <taxon>Fungi</taxon>
        <taxon>Dikarya</taxon>
        <taxon>Basidiomycota</taxon>
        <taxon>Agaricomycotina</taxon>
        <taxon>Agaricomycetes</taxon>
        <taxon>Polyporales</taxon>
        <taxon>Phanerochaetaceae</taxon>
        <taxon>Phanerochaete</taxon>
    </lineage>
</organism>
<dbReference type="Pfam" id="PF10383">
    <property type="entry name" value="Clr2"/>
    <property type="match status" value="1"/>
</dbReference>
<feature type="region of interest" description="Disordered" evidence="1">
    <location>
        <begin position="271"/>
        <end position="296"/>
    </location>
</feature>
<feature type="domain" description="Cryptic loci regulator 2 C-terminal" evidence="2">
    <location>
        <begin position="456"/>
        <end position="651"/>
    </location>
</feature>
<evidence type="ECO:0000256" key="1">
    <source>
        <dbReference type="SAM" id="MobiDB-lite"/>
    </source>
</evidence>
<dbReference type="AlphaFoldDB" id="A0A9P3LE28"/>
<evidence type="ECO:0000259" key="2">
    <source>
        <dbReference type="Pfam" id="PF10383"/>
    </source>
</evidence>
<dbReference type="InterPro" id="IPR038986">
    <property type="entry name" value="Clr2"/>
</dbReference>
<dbReference type="GO" id="GO:0030466">
    <property type="term" value="P:silent mating-type cassette heterochromatin formation"/>
    <property type="evidence" value="ECO:0007669"/>
    <property type="project" value="TreeGrafter"/>
</dbReference>
<feature type="compositionally biased region" description="Polar residues" evidence="1">
    <location>
        <begin position="579"/>
        <end position="593"/>
    </location>
</feature>
<keyword evidence="5" id="KW-1185">Reference proteome</keyword>
<feature type="region of interest" description="Disordered" evidence="1">
    <location>
        <begin position="156"/>
        <end position="219"/>
    </location>
</feature>
<name>A0A9P3LE28_9APHY</name>
<dbReference type="EMBL" id="BPQB01000020">
    <property type="protein sequence ID" value="GJE91194.1"/>
    <property type="molecule type" value="Genomic_DNA"/>
</dbReference>
<gene>
    <name evidence="4" type="ORF">PsYK624_073430</name>
</gene>
<protein>
    <submittedName>
        <fullName evidence="4">Transcription-silencing protein</fullName>
    </submittedName>
</protein>
<dbReference type="PANTHER" id="PTHR38046">
    <property type="entry name" value="CRYPTIC LOCI REGULATOR 2"/>
    <property type="match status" value="1"/>
</dbReference>
<sequence>MSVRRIAKNHVLPPNPTWVEIPRTDGDSGLWPKKTEKVVENGEVNFMLPVGLDESLCVHWRNEVGPRVAAALGLPSGPTYVLKDFPAGYRMFDHHKGPEKNPRHDPYLYGSANVNRFRSINEFIPHAEWLCRDPAMDRSNCVCKYCTKRPQKEISHGLGLSQNRGSAGSTPQPTRPRRPPVPKPPHAQLRKPPKPYDKPLPGPKQALSAEKDTDIRDSLSVRENQGIRYSRNMELVWCAVPMPIGPSANEDETIEFWPGIIEDFRTKASAIPVELPPSPSPTSPGRGSDDAPKPKINWKPQQRRLYRVRFLCTEHVHTISDDAIIPYLAYCPSEFLVEKMRELLPEMLMSPKAEELANIPEKMSPFDPLAAAQPGDAARIARWKEAILPFSLAIQIASYLSNFWTPTDEWDCKFTINAPATPPLSPDHTPSLNDIINNHTNGGSNAVPKIVTQLRYQGLWWGAERIWTEELVRLKLARNQFVPQGSNMVYPPASPSKSTLEWNKEHGIQVDPMHTGSADRGLFMKIDGLFVVEVPSKDGSGTKVKECRASGMIYELVDIDWEPPNAPNGKGKERADDPNASQPMPSPRATTVVGSPDGVSAPPTPSSKPRPVLTATYPLPDAPKGYKFNPILPPGHEIVLSLSLISGRYYPRLLYHPGLLRTLQRAAQVPMEQEGLLKNKHLWAMEGIIAGVHQCMDPEHWKPSRGDMIVEADRAARSQFKLVREQHLVKREQLAQDHVMQDIFVPVSESISMSGY</sequence>
<reference evidence="4 5" key="1">
    <citation type="submission" date="2021-08" db="EMBL/GenBank/DDBJ databases">
        <title>Draft Genome Sequence of Phanerochaete sordida strain YK-624.</title>
        <authorList>
            <person name="Mori T."/>
            <person name="Dohra H."/>
            <person name="Suzuki T."/>
            <person name="Kawagishi H."/>
            <person name="Hirai H."/>
        </authorList>
    </citation>
    <scope>NUCLEOTIDE SEQUENCE [LARGE SCALE GENOMIC DNA]</scope>
    <source>
        <strain evidence="4 5">YK-624</strain>
    </source>
</reference>
<accession>A0A9P3LE28</accession>
<dbReference type="InterPro" id="IPR031915">
    <property type="entry name" value="Clr2_N"/>
</dbReference>
<feature type="compositionally biased region" description="Polar residues" evidence="1">
    <location>
        <begin position="160"/>
        <end position="170"/>
    </location>
</feature>
<evidence type="ECO:0000259" key="3">
    <source>
        <dbReference type="Pfam" id="PF16761"/>
    </source>
</evidence>
<feature type="compositionally biased region" description="Basic and acidic residues" evidence="1">
    <location>
        <begin position="209"/>
        <end position="219"/>
    </location>
</feature>
<dbReference type="OrthoDB" id="2421327at2759"/>
<dbReference type="InterPro" id="IPR018839">
    <property type="entry name" value="Tscrpt-silencing_Clr2_C"/>
</dbReference>
<feature type="region of interest" description="Disordered" evidence="1">
    <location>
        <begin position="560"/>
        <end position="612"/>
    </location>
</feature>
<dbReference type="Pfam" id="PF16761">
    <property type="entry name" value="Clr2_transil"/>
    <property type="match status" value="1"/>
</dbReference>
<dbReference type="GO" id="GO:0031934">
    <property type="term" value="C:mating-type region heterochromatin"/>
    <property type="evidence" value="ECO:0007669"/>
    <property type="project" value="TreeGrafter"/>
</dbReference>
<evidence type="ECO:0000313" key="4">
    <source>
        <dbReference type="EMBL" id="GJE91194.1"/>
    </source>
</evidence>
<comment type="caution">
    <text evidence="4">The sequence shown here is derived from an EMBL/GenBank/DDBJ whole genome shotgun (WGS) entry which is preliminary data.</text>
</comment>
<dbReference type="PANTHER" id="PTHR38046:SF1">
    <property type="entry name" value="CRYPTIC LOCI REGULATOR 2"/>
    <property type="match status" value="1"/>
</dbReference>
<feature type="domain" description="Cryptic loci regulator 2 N-terminal" evidence="3">
    <location>
        <begin position="80"/>
        <end position="146"/>
    </location>
</feature>
<proteinExistence type="predicted"/>
<evidence type="ECO:0000313" key="5">
    <source>
        <dbReference type="Proteomes" id="UP000703269"/>
    </source>
</evidence>